<dbReference type="EMBL" id="JACOFV010000030">
    <property type="protein sequence ID" value="MBC3864324.1"/>
    <property type="molecule type" value="Genomic_DNA"/>
</dbReference>
<comment type="caution">
    <text evidence="2">The sequence shown here is derived from an EMBL/GenBank/DDBJ whole genome shotgun (WGS) entry which is preliminary data.</text>
</comment>
<proteinExistence type="predicted"/>
<sequence>MATKETESQKQLLQDKIKKMQAKLRTIEAAERKAEEKRLSKIREEFFKILAELELYDVKPEKLRELLKDNKAKLLADEKNAES</sequence>
<protein>
    <submittedName>
        <fullName evidence="2">Uncharacterized protein</fullName>
    </submittedName>
</protein>
<evidence type="ECO:0000256" key="1">
    <source>
        <dbReference type="SAM" id="Coils"/>
    </source>
</evidence>
<keyword evidence="1" id="KW-0175">Coiled coil</keyword>
<feature type="coiled-coil region" evidence="1">
    <location>
        <begin position="3"/>
        <end position="40"/>
    </location>
</feature>
<evidence type="ECO:0000313" key="3">
    <source>
        <dbReference type="Proteomes" id="UP000634011"/>
    </source>
</evidence>
<name>A0A923HIG3_9BURK</name>
<keyword evidence="3" id="KW-1185">Reference proteome</keyword>
<evidence type="ECO:0000313" key="2">
    <source>
        <dbReference type="EMBL" id="MBC3864324.1"/>
    </source>
</evidence>
<gene>
    <name evidence="2" type="ORF">H8K32_19670</name>
</gene>
<dbReference type="AlphaFoldDB" id="A0A923HIG3"/>
<organism evidence="2 3">
    <name type="scientific">Undibacterium jejuense</name>
    <dbReference type="NCBI Taxonomy" id="1344949"/>
    <lineage>
        <taxon>Bacteria</taxon>
        <taxon>Pseudomonadati</taxon>
        <taxon>Pseudomonadota</taxon>
        <taxon>Betaproteobacteria</taxon>
        <taxon>Burkholderiales</taxon>
        <taxon>Oxalobacteraceae</taxon>
        <taxon>Undibacterium</taxon>
    </lineage>
</organism>
<dbReference type="RefSeq" id="WP_186914290.1">
    <property type="nucleotide sequence ID" value="NZ_JACOFV010000030.1"/>
</dbReference>
<accession>A0A923HIG3</accession>
<reference evidence="2" key="1">
    <citation type="submission" date="2020-08" db="EMBL/GenBank/DDBJ databases">
        <title>Novel species isolated from subtropical streams in China.</title>
        <authorList>
            <person name="Lu H."/>
        </authorList>
    </citation>
    <scope>NUCLEOTIDE SEQUENCE</scope>
    <source>
        <strain evidence="2">KACC 12607</strain>
    </source>
</reference>
<dbReference type="Proteomes" id="UP000634011">
    <property type="component" value="Unassembled WGS sequence"/>
</dbReference>